<dbReference type="InterPro" id="IPR025519">
    <property type="entry name" value="DUF4407"/>
</dbReference>
<evidence type="ECO:0000256" key="1">
    <source>
        <dbReference type="SAM" id="Phobius"/>
    </source>
</evidence>
<dbReference type="EMBL" id="RCNR01000028">
    <property type="protein sequence ID" value="MUH36922.1"/>
    <property type="molecule type" value="Genomic_DNA"/>
</dbReference>
<keyword evidence="1" id="KW-0472">Membrane</keyword>
<feature type="non-terminal residue" evidence="2">
    <location>
        <position position="50"/>
    </location>
</feature>
<keyword evidence="3" id="KW-1185">Reference proteome</keyword>
<dbReference type="Proteomes" id="UP000540519">
    <property type="component" value="Unassembled WGS sequence"/>
</dbReference>
<reference evidence="2 3" key="1">
    <citation type="journal article" date="2019" name="Mar. Drugs">
        <title>Comparative Genomics and CAZyme Genome Repertoires of Marine Zobellia amurskyensis KMM 3526(T) and Zobellia laminariae KMM 3676(T).</title>
        <authorList>
            <person name="Chernysheva N."/>
            <person name="Bystritskaya E."/>
            <person name="Stenkova A."/>
            <person name="Golovkin I."/>
            <person name="Nedashkovskaya O."/>
            <person name="Isaeva M."/>
        </authorList>
    </citation>
    <scope>NUCLEOTIDE SEQUENCE [LARGE SCALE GENOMIC DNA]</scope>
    <source>
        <strain evidence="2 3">KMM 3526</strain>
    </source>
</reference>
<keyword evidence="1" id="KW-1133">Transmembrane helix</keyword>
<accession>A0A7X2ZV33</accession>
<feature type="transmembrane region" description="Helical" evidence="1">
    <location>
        <begin position="26"/>
        <end position="49"/>
    </location>
</feature>
<comment type="caution">
    <text evidence="2">The sequence shown here is derived from an EMBL/GenBank/DDBJ whole genome shotgun (WGS) entry which is preliminary data.</text>
</comment>
<evidence type="ECO:0000313" key="2">
    <source>
        <dbReference type="EMBL" id="MUH36922.1"/>
    </source>
</evidence>
<sequence>MKLFWKAAGGDSFILSQATYSDQIKYFCLGGIVVATAIMAGLSGGYAFYT</sequence>
<dbReference type="OrthoDB" id="594406at2"/>
<proteinExistence type="predicted"/>
<keyword evidence="1" id="KW-0812">Transmembrane</keyword>
<name>A0A7X2ZV33_9FLAO</name>
<organism evidence="2 3">
    <name type="scientific">Zobellia amurskyensis</name>
    <dbReference type="NCBI Taxonomy" id="248905"/>
    <lineage>
        <taxon>Bacteria</taxon>
        <taxon>Pseudomonadati</taxon>
        <taxon>Bacteroidota</taxon>
        <taxon>Flavobacteriia</taxon>
        <taxon>Flavobacteriales</taxon>
        <taxon>Flavobacteriaceae</taxon>
        <taxon>Zobellia</taxon>
    </lineage>
</organism>
<dbReference type="Pfam" id="PF14362">
    <property type="entry name" value="DUF4407"/>
    <property type="match status" value="1"/>
</dbReference>
<evidence type="ECO:0000313" key="3">
    <source>
        <dbReference type="Proteomes" id="UP000540519"/>
    </source>
</evidence>
<protein>
    <submittedName>
        <fullName evidence="2">DUF4407 domain-containing protein</fullName>
    </submittedName>
</protein>
<gene>
    <name evidence="2" type="ORF">D9O36_13800</name>
</gene>
<dbReference type="AlphaFoldDB" id="A0A7X2ZV33"/>